<evidence type="ECO:0000313" key="2">
    <source>
        <dbReference type="EMBL" id="EEF27919.1"/>
    </source>
</evidence>
<gene>
    <name evidence="2" type="ORF">RCOM_0242250</name>
</gene>
<evidence type="ECO:0000313" key="3">
    <source>
        <dbReference type="Proteomes" id="UP000008311"/>
    </source>
</evidence>
<feature type="compositionally biased region" description="Polar residues" evidence="1">
    <location>
        <begin position="171"/>
        <end position="181"/>
    </location>
</feature>
<protein>
    <recommendedName>
        <fullName evidence="4">DUF4283 domain-containing protein</fullName>
    </recommendedName>
</protein>
<feature type="region of interest" description="Disordered" evidence="1">
    <location>
        <begin position="167"/>
        <end position="202"/>
    </location>
</feature>
<name>B9T894_RICCO</name>
<dbReference type="InParanoid" id="B9T894"/>
<feature type="compositionally biased region" description="Basic and acidic residues" evidence="1">
    <location>
        <begin position="272"/>
        <end position="282"/>
    </location>
</feature>
<evidence type="ECO:0008006" key="4">
    <source>
        <dbReference type="Google" id="ProtNLM"/>
    </source>
</evidence>
<dbReference type="EMBL" id="EQ974961">
    <property type="protein sequence ID" value="EEF27919.1"/>
    <property type="molecule type" value="Genomic_DNA"/>
</dbReference>
<keyword evidence="3" id="KW-1185">Reference proteome</keyword>
<accession>B9T894</accession>
<dbReference type="AlphaFoldDB" id="B9T894"/>
<organism evidence="2 3">
    <name type="scientific">Ricinus communis</name>
    <name type="common">Castor bean</name>
    <dbReference type="NCBI Taxonomy" id="3988"/>
    <lineage>
        <taxon>Eukaryota</taxon>
        <taxon>Viridiplantae</taxon>
        <taxon>Streptophyta</taxon>
        <taxon>Embryophyta</taxon>
        <taxon>Tracheophyta</taxon>
        <taxon>Spermatophyta</taxon>
        <taxon>Magnoliopsida</taxon>
        <taxon>eudicotyledons</taxon>
        <taxon>Gunneridae</taxon>
        <taxon>Pentapetalae</taxon>
        <taxon>rosids</taxon>
        <taxon>fabids</taxon>
        <taxon>Malpighiales</taxon>
        <taxon>Euphorbiaceae</taxon>
        <taxon>Acalyphoideae</taxon>
        <taxon>Acalypheae</taxon>
        <taxon>Ricinus</taxon>
    </lineage>
</organism>
<feature type="region of interest" description="Disordered" evidence="1">
    <location>
        <begin position="259"/>
        <end position="282"/>
    </location>
</feature>
<evidence type="ECO:0000256" key="1">
    <source>
        <dbReference type="SAM" id="MobiDB-lite"/>
    </source>
</evidence>
<reference evidence="3" key="1">
    <citation type="journal article" date="2010" name="Nat. Biotechnol.">
        <title>Draft genome sequence of the oilseed species Ricinus communis.</title>
        <authorList>
            <person name="Chan A.P."/>
            <person name="Crabtree J."/>
            <person name="Zhao Q."/>
            <person name="Lorenzi H."/>
            <person name="Orvis J."/>
            <person name="Puiu D."/>
            <person name="Melake-Berhan A."/>
            <person name="Jones K.M."/>
            <person name="Redman J."/>
            <person name="Chen G."/>
            <person name="Cahoon E.B."/>
            <person name="Gedil M."/>
            <person name="Stanke M."/>
            <person name="Haas B.J."/>
            <person name="Wortman J.R."/>
            <person name="Fraser-Liggett C.M."/>
            <person name="Ravel J."/>
            <person name="Rabinowicz P.D."/>
        </authorList>
    </citation>
    <scope>NUCLEOTIDE SEQUENCE [LARGE SCALE GENOMIC DNA]</scope>
    <source>
        <strain evidence="3">cv. Hale</strain>
    </source>
</reference>
<proteinExistence type="predicted"/>
<sequence length="282" mass="32185">MDMEENHVGITESKEVITKVRLEIGYEALLTYFLGKMNEEDCPSFHITKQEKARLRRPWKQTLIVKLLGRTLEFKFFERRLRLLWKSKSAMDIVTIDNDFYLVKFSSIDNFNFALFEDRFYKRSIGALGGESKFAILAVQENEKAQIRDIDGPSKATYEGVQIRDVDGPSKPTSLNVQSQKEGGLKFKPSSSKSKEISQRNQEATSVEHTIIFGQKGKKKSVVVVRNGRNERLGVLNLEVVPRTELNVASVQLQFFHNSDPLDDSNNLSSSEGKDVDERKES</sequence>
<dbReference type="Proteomes" id="UP000008311">
    <property type="component" value="Unassembled WGS sequence"/>
</dbReference>